<evidence type="ECO:0000256" key="6">
    <source>
        <dbReference type="RuleBase" id="RU000461"/>
    </source>
</evidence>
<name>A0A9P6QQZ2_9FUNG</name>
<organism evidence="7 8">
    <name type="scientific">Linnemannia gamsii</name>
    <dbReference type="NCBI Taxonomy" id="64522"/>
    <lineage>
        <taxon>Eukaryota</taxon>
        <taxon>Fungi</taxon>
        <taxon>Fungi incertae sedis</taxon>
        <taxon>Mucoromycota</taxon>
        <taxon>Mortierellomycotina</taxon>
        <taxon>Mortierellomycetes</taxon>
        <taxon>Mortierellales</taxon>
        <taxon>Mortierellaceae</taxon>
        <taxon>Linnemannia</taxon>
    </lineage>
</organism>
<sequence>MSTVATAAPSTATMGLTSTLLSKLLPLISQSANRKKLLLALILYTVYKYRRSVLFVRPRPDLPGPPGLPLIGNFWEMATVPKTDFHQSQERNFAKYGKVYTMAIPGIGRTITVKDPEILDHILRTHFWIYEKGTRFKETLGPLAGDGIFTADGDHWKWQRQHASKIFTVKAFRQYTNDVFVQEAQRAINYLDKFADTGKSVDLQRLFYCFTLDSFGEIAFGEVFGCLDDPSEDVEFAAAFDRLNHGLAGRFLSPVWKLVDWWTGNDIRVAADRAIVRDFAQKIIDRRRRERAQQVKVDEGKDVGLGKKDLLQLFMDIGSEEGGTPLSDEMLVDSVLNFVIAGRDTTAQALAWTFYLMHRREADPAIVPAILQETDTILKGNPPTYETTKQQKFAEACFNESLRLFPAVPRNAKICTQDDVLPGGIKVHKGERVTWNVWAMGRDQDLWGEDAREYNPFRWGKMDKPSSAKFASFHHGPRTCLGQGFAVTEAVTLMSMFFQKFTFELENPDQKANYMASLTLPMEGGLRAYVKRRTD</sequence>
<dbReference type="GO" id="GO:0020037">
    <property type="term" value="F:heme binding"/>
    <property type="evidence" value="ECO:0007669"/>
    <property type="project" value="InterPro"/>
</dbReference>
<dbReference type="OrthoDB" id="1470350at2759"/>
<keyword evidence="5 6" id="KW-0349">Heme</keyword>
<dbReference type="PRINTS" id="PR00463">
    <property type="entry name" value="EP450I"/>
</dbReference>
<evidence type="ECO:0000256" key="2">
    <source>
        <dbReference type="ARBA" id="ARBA00022723"/>
    </source>
</evidence>
<dbReference type="InterPro" id="IPR002401">
    <property type="entry name" value="Cyt_P450_E_grp-I"/>
</dbReference>
<keyword evidence="4 5" id="KW-0408">Iron</keyword>
<keyword evidence="2 5" id="KW-0479">Metal-binding</keyword>
<dbReference type="InterPro" id="IPR017972">
    <property type="entry name" value="Cyt_P450_CS"/>
</dbReference>
<gene>
    <name evidence="7" type="ORF">BGZ97_007146</name>
</gene>
<keyword evidence="3 6" id="KW-0560">Oxidoreductase</keyword>
<dbReference type="InterPro" id="IPR001128">
    <property type="entry name" value="Cyt_P450"/>
</dbReference>
<dbReference type="Proteomes" id="UP000823405">
    <property type="component" value="Unassembled WGS sequence"/>
</dbReference>
<dbReference type="GO" id="GO:0005506">
    <property type="term" value="F:iron ion binding"/>
    <property type="evidence" value="ECO:0007669"/>
    <property type="project" value="InterPro"/>
</dbReference>
<dbReference type="PRINTS" id="PR00385">
    <property type="entry name" value="P450"/>
</dbReference>
<protein>
    <recommendedName>
        <fullName evidence="9">Cytochrome P450</fullName>
    </recommendedName>
</protein>
<dbReference type="PANTHER" id="PTHR24296">
    <property type="entry name" value="CYTOCHROME P450"/>
    <property type="match status" value="1"/>
</dbReference>
<comment type="caution">
    <text evidence="7">The sequence shown here is derived from an EMBL/GenBank/DDBJ whole genome shotgun (WGS) entry which is preliminary data.</text>
</comment>
<reference evidence="7" key="1">
    <citation type="journal article" date="2020" name="Fungal Divers.">
        <title>Resolving the Mortierellaceae phylogeny through synthesis of multi-gene phylogenetics and phylogenomics.</title>
        <authorList>
            <person name="Vandepol N."/>
            <person name="Liber J."/>
            <person name="Desiro A."/>
            <person name="Na H."/>
            <person name="Kennedy M."/>
            <person name="Barry K."/>
            <person name="Grigoriev I.V."/>
            <person name="Miller A.N."/>
            <person name="O'Donnell K."/>
            <person name="Stajich J.E."/>
            <person name="Bonito G."/>
        </authorList>
    </citation>
    <scope>NUCLEOTIDE SEQUENCE</scope>
    <source>
        <strain evidence="7">NVP60</strain>
    </source>
</reference>
<keyword evidence="6" id="KW-0503">Monooxygenase</keyword>
<evidence type="ECO:0000256" key="1">
    <source>
        <dbReference type="ARBA" id="ARBA00010617"/>
    </source>
</evidence>
<dbReference type="PROSITE" id="PS00086">
    <property type="entry name" value="CYTOCHROME_P450"/>
    <property type="match status" value="1"/>
</dbReference>
<evidence type="ECO:0000313" key="7">
    <source>
        <dbReference type="EMBL" id="KAG0287295.1"/>
    </source>
</evidence>
<accession>A0A9P6QQZ2</accession>
<dbReference type="Gene3D" id="1.10.630.10">
    <property type="entry name" value="Cytochrome P450"/>
    <property type="match status" value="1"/>
</dbReference>
<dbReference type="GO" id="GO:0006629">
    <property type="term" value="P:lipid metabolic process"/>
    <property type="evidence" value="ECO:0007669"/>
    <property type="project" value="UniProtKB-ARBA"/>
</dbReference>
<dbReference type="Pfam" id="PF00067">
    <property type="entry name" value="p450"/>
    <property type="match status" value="1"/>
</dbReference>
<feature type="binding site" description="axial binding residue" evidence="5">
    <location>
        <position position="480"/>
    </location>
    <ligand>
        <name>heme</name>
        <dbReference type="ChEBI" id="CHEBI:30413"/>
    </ligand>
    <ligandPart>
        <name>Fe</name>
        <dbReference type="ChEBI" id="CHEBI:18248"/>
    </ligandPart>
</feature>
<evidence type="ECO:0000256" key="4">
    <source>
        <dbReference type="ARBA" id="ARBA00023004"/>
    </source>
</evidence>
<evidence type="ECO:0000313" key="8">
    <source>
        <dbReference type="Proteomes" id="UP000823405"/>
    </source>
</evidence>
<dbReference type="EMBL" id="JAAAIN010003168">
    <property type="protein sequence ID" value="KAG0287295.1"/>
    <property type="molecule type" value="Genomic_DNA"/>
</dbReference>
<dbReference type="GO" id="GO:0004497">
    <property type="term" value="F:monooxygenase activity"/>
    <property type="evidence" value="ECO:0007669"/>
    <property type="project" value="UniProtKB-KW"/>
</dbReference>
<comment type="similarity">
    <text evidence="1 6">Belongs to the cytochrome P450 family.</text>
</comment>
<dbReference type="InterPro" id="IPR036396">
    <property type="entry name" value="Cyt_P450_sf"/>
</dbReference>
<dbReference type="AlphaFoldDB" id="A0A9P6QQZ2"/>
<comment type="cofactor">
    <cofactor evidence="5">
        <name>heme</name>
        <dbReference type="ChEBI" id="CHEBI:30413"/>
    </cofactor>
</comment>
<evidence type="ECO:0000256" key="3">
    <source>
        <dbReference type="ARBA" id="ARBA00023002"/>
    </source>
</evidence>
<evidence type="ECO:0008006" key="9">
    <source>
        <dbReference type="Google" id="ProtNLM"/>
    </source>
</evidence>
<keyword evidence="8" id="KW-1185">Reference proteome</keyword>
<dbReference type="GO" id="GO:0016705">
    <property type="term" value="F:oxidoreductase activity, acting on paired donors, with incorporation or reduction of molecular oxygen"/>
    <property type="evidence" value="ECO:0007669"/>
    <property type="project" value="InterPro"/>
</dbReference>
<proteinExistence type="inferred from homology"/>
<dbReference type="SUPFAM" id="SSF48264">
    <property type="entry name" value="Cytochrome P450"/>
    <property type="match status" value="1"/>
</dbReference>
<evidence type="ECO:0000256" key="5">
    <source>
        <dbReference type="PIRSR" id="PIRSR602401-1"/>
    </source>
</evidence>